<gene>
    <name evidence="2" type="ORF">HGP28_07245</name>
</gene>
<dbReference type="RefSeq" id="WP_168835802.1">
    <property type="nucleotide sequence ID" value="NZ_JABAIK010000006.1"/>
</dbReference>
<protein>
    <submittedName>
        <fullName evidence="2">PilZ domain-containing protein</fullName>
    </submittedName>
</protein>
<keyword evidence="3" id="KW-1185">Reference proteome</keyword>
<dbReference type="GO" id="GO:0035438">
    <property type="term" value="F:cyclic-di-GMP binding"/>
    <property type="evidence" value="ECO:0007669"/>
    <property type="project" value="InterPro"/>
</dbReference>
<dbReference type="InterPro" id="IPR009875">
    <property type="entry name" value="PilZ_domain"/>
</dbReference>
<dbReference type="EMBL" id="JABAIK010000006">
    <property type="protein sequence ID" value="NLS12700.1"/>
    <property type="molecule type" value="Genomic_DNA"/>
</dbReference>
<organism evidence="2 3">
    <name type="scientific">Vibrio agarilyticus</name>
    <dbReference type="NCBI Taxonomy" id="2726741"/>
    <lineage>
        <taxon>Bacteria</taxon>
        <taxon>Pseudomonadati</taxon>
        <taxon>Pseudomonadota</taxon>
        <taxon>Gammaproteobacteria</taxon>
        <taxon>Vibrionales</taxon>
        <taxon>Vibrionaceae</taxon>
        <taxon>Vibrio</taxon>
    </lineage>
</organism>
<evidence type="ECO:0000259" key="1">
    <source>
        <dbReference type="Pfam" id="PF07238"/>
    </source>
</evidence>
<dbReference type="AlphaFoldDB" id="A0A7X8YGM5"/>
<dbReference type="Proteomes" id="UP000535589">
    <property type="component" value="Unassembled WGS sequence"/>
</dbReference>
<reference evidence="2 3" key="1">
    <citation type="submission" date="2020-04" db="EMBL/GenBank/DDBJ databases">
        <title>Vibrio sp. SM6, a novel species isolated from seawater.</title>
        <authorList>
            <person name="Wang X."/>
        </authorList>
    </citation>
    <scope>NUCLEOTIDE SEQUENCE [LARGE SCALE GENOMIC DNA]</scope>
    <source>
        <strain evidence="2 3">SM6</strain>
    </source>
</reference>
<dbReference type="SUPFAM" id="SSF141371">
    <property type="entry name" value="PilZ domain-like"/>
    <property type="match status" value="1"/>
</dbReference>
<dbReference type="Gene3D" id="2.40.10.220">
    <property type="entry name" value="predicted glycosyltransferase like domains"/>
    <property type="match status" value="2"/>
</dbReference>
<sequence length="779" mass="88793">MDQSEIITLAERLIPVYQTDEFERVLHQVMSDRPASGKLLIKMELNRLMQPCKKSIDLRGRVQGECWEYQLDGITHWLDDVAFNAYHKKVEKFGGYTEGVWDALVNTRNNFRVMHHNTHSTNPKVRKSSPYEAETVHLGFNLRRQEKRLRVQSQVSITLDKGQVLHGVSVDLSPSGAKFKVPSAFVYRSGQIIQVRFVELAAQSTLPKLDKPIEYRVLAIEECYDNDAVKFIRTLRLTETDRIARAIDEVLNSNLKRLRHDNQDKITLARNRGFEHVFMKHTSSLPLFFHGARAELALLTQNNQEIWHYWHDERNQQMFGTLFTPARMKAMIRAGVKGASCTLYAFKHHHQNKDWFYSMLMPEATREQRQLFWHLGAKRDSWRAFRVSIYPLTAKERQHVAQFADELGGATESLTHYGTIEEIASALEGEQYLLTEKPQLPSSTLNGFRHPRKIIGNPKGLSFDALSRRKEPRYDFTTPLIIKKADGQEVHGKTVDLSKRGLSVALDTPSAFTQAESVQVNFLELQLYDKSLPLDALPYTAVRLSPDGTRLQLMITENSKTMKSIAFFNAIIHNNQDKLVIRQEVLPSAPLLQALRGIILRRMVSTPVFIGRESGGFSTRAIGVNHPLESYLHVLAKWGQKERISLEPIYKGRTNTLLATPTKRIDGAKPTQHEIYLSVTLLGNKVIDLDAQLTSEFISLQGRIAFIKQAKAQGNFFALRLTTAPIFDIQSVLLHQDLVDLSQISIQCAAAIEKELTSLIGYVEIHDITEEVLVRLELT</sequence>
<name>A0A7X8YGM5_9VIBR</name>
<feature type="domain" description="PilZ" evidence="1">
    <location>
        <begin position="468"/>
        <end position="558"/>
    </location>
</feature>
<comment type="caution">
    <text evidence="2">The sequence shown here is derived from an EMBL/GenBank/DDBJ whole genome shotgun (WGS) entry which is preliminary data.</text>
</comment>
<evidence type="ECO:0000313" key="2">
    <source>
        <dbReference type="EMBL" id="NLS12700.1"/>
    </source>
</evidence>
<accession>A0A7X8YGM5</accession>
<dbReference type="Pfam" id="PF07238">
    <property type="entry name" value="PilZ"/>
    <property type="match status" value="2"/>
</dbReference>
<evidence type="ECO:0000313" key="3">
    <source>
        <dbReference type="Proteomes" id="UP000535589"/>
    </source>
</evidence>
<feature type="domain" description="PilZ" evidence="1">
    <location>
        <begin position="143"/>
        <end position="247"/>
    </location>
</feature>
<proteinExistence type="predicted"/>